<evidence type="ECO:0008006" key="3">
    <source>
        <dbReference type="Google" id="ProtNLM"/>
    </source>
</evidence>
<comment type="caution">
    <text evidence="1">The sequence shown here is derived from an EMBL/GenBank/DDBJ whole genome shotgun (WGS) entry which is preliminary data.</text>
</comment>
<organism evidence="1 2">
    <name type="scientific">Pseudomonas amygdali pv. lachrymans</name>
    <name type="common">Pseudomonas syringae pv. lachrymans</name>
    <dbReference type="NCBI Taxonomy" id="53707"/>
    <lineage>
        <taxon>Bacteria</taxon>
        <taxon>Pseudomonadati</taxon>
        <taxon>Pseudomonadota</taxon>
        <taxon>Gammaproteobacteria</taxon>
        <taxon>Pseudomonadales</taxon>
        <taxon>Pseudomonadaceae</taxon>
        <taxon>Pseudomonas</taxon>
        <taxon>Pseudomonas amygdali</taxon>
    </lineage>
</organism>
<protein>
    <recommendedName>
        <fullName evidence="3">DUF1983 domain-containing protein</fullName>
    </recommendedName>
</protein>
<gene>
    <name evidence="1" type="ORF">ALP33_03082</name>
</gene>
<evidence type="ECO:0000313" key="2">
    <source>
        <dbReference type="Proteomes" id="UP000271817"/>
    </source>
</evidence>
<reference evidence="1 2" key="1">
    <citation type="submission" date="2018-08" db="EMBL/GenBank/DDBJ databases">
        <title>Recombination of ecologically and evolutionarily significant loci maintains genetic cohesion in the Pseudomonas syringae species complex.</title>
        <authorList>
            <person name="Dillon M."/>
            <person name="Thakur S."/>
            <person name="Almeida R.N.D."/>
            <person name="Weir B.S."/>
            <person name="Guttman D.S."/>
        </authorList>
    </citation>
    <scope>NUCLEOTIDE SEQUENCE [LARGE SCALE GENOMIC DNA]</scope>
    <source>
        <strain evidence="1 2">ICMP 3402</strain>
    </source>
</reference>
<sequence length="330" mass="35683">MHQPPAPIPRLAISAGLFSFLEQHMQSHDYVPNVSGWKLSKDGSLEINSARFSVGGLPEQPQMITVAAGEWAARDLPENAWEYYAFIGSQITKIPAEYRASAKISTSDESYEPGFADIRVMLTYERRETAEELSARMKKSKGAGYSIKKEGDKFTFSHDGLPRIVLGNLDKADEKIETPFAVEGDQVSLAQAFIDAGKLSPVWGVRTTTNAAGQTVLAGVGAGLGCMCEGGYTGTPGDKEEKPSVKIDFKVDVSKGLDQLRAALSETELGKALAAKIEHEFTIRASADTQLAARIGAVEARVNQGLGVADQVREVLRSELRPGGLLWRGR</sequence>
<proteinExistence type="predicted"/>
<evidence type="ECO:0000313" key="1">
    <source>
        <dbReference type="EMBL" id="RMU17413.1"/>
    </source>
</evidence>
<accession>A0AB37R5Q0</accession>
<dbReference type="EMBL" id="RBTW01000220">
    <property type="protein sequence ID" value="RMU17413.1"/>
    <property type="molecule type" value="Genomic_DNA"/>
</dbReference>
<dbReference type="Proteomes" id="UP000271817">
    <property type="component" value="Unassembled WGS sequence"/>
</dbReference>
<name>A0AB37R5Q0_PSEAV</name>
<dbReference type="AlphaFoldDB" id="A0AB37R5Q0"/>